<dbReference type="Proteomes" id="UP000276133">
    <property type="component" value="Unassembled WGS sequence"/>
</dbReference>
<sequence>MCNYLIETMCLLHYTSLVLLNKAVGRQQNSSVSITGTKQKLVRPRIALCSINSRTIECNVLLWNLNASRVHLEANRSANI</sequence>
<accession>A0A3M7T1F9</accession>
<keyword evidence="2" id="KW-1185">Reference proteome</keyword>
<evidence type="ECO:0000313" key="1">
    <source>
        <dbReference type="EMBL" id="RNA41678.1"/>
    </source>
</evidence>
<dbReference type="EMBL" id="REGN01000477">
    <property type="protein sequence ID" value="RNA41678.1"/>
    <property type="molecule type" value="Genomic_DNA"/>
</dbReference>
<proteinExistence type="predicted"/>
<protein>
    <submittedName>
        <fullName evidence="1">Uncharacterized protein</fullName>
    </submittedName>
</protein>
<organism evidence="1 2">
    <name type="scientific">Brachionus plicatilis</name>
    <name type="common">Marine rotifer</name>
    <name type="synonym">Brachionus muelleri</name>
    <dbReference type="NCBI Taxonomy" id="10195"/>
    <lineage>
        <taxon>Eukaryota</taxon>
        <taxon>Metazoa</taxon>
        <taxon>Spiralia</taxon>
        <taxon>Gnathifera</taxon>
        <taxon>Rotifera</taxon>
        <taxon>Eurotatoria</taxon>
        <taxon>Monogononta</taxon>
        <taxon>Pseudotrocha</taxon>
        <taxon>Ploima</taxon>
        <taxon>Brachionidae</taxon>
        <taxon>Brachionus</taxon>
    </lineage>
</organism>
<reference evidence="1 2" key="1">
    <citation type="journal article" date="2018" name="Sci. Rep.">
        <title>Genomic signatures of local adaptation to the degree of environmental predictability in rotifers.</title>
        <authorList>
            <person name="Franch-Gras L."/>
            <person name="Hahn C."/>
            <person name="Garcia-Roger E.M."/>
            <person name="Carmona M.J."/>
            <person name="Serra M."/>
            <person name="Gomez A."/>
        </authorList>
    </citation>
    <scope>NUCLEOTIDE SEQUENCE [LARGE SCALE GENOMIC DNA]</scope>
    <source>
        <strain evidence="1">HYR1</strain>
    </source>
</reference>
<gene>
    <name evidence="1" type="ORF">BpHYR1_052791</name>
</gene>
<name>A0A3M7T1F9_BRAPC</name>
<comment type="caution">
    <text evidence="1">The sequence shown here is derived from an EMBL/GenBank/DDBJ whole genome shotgun (WGS) entry which is preliminary data.</text>
</comment>
<evidence type="ECO:0000313" key="2">
    <source>
        <dbReference type="Proteomes" id="UP000276133"/>
    </source>
</evidence>
<dbReference type="AlphaFoldDB" id="A0A3M7T1F9"/>